<dbReference type="SUPFAM" id="SSF53335">
    <property type="entry name" value="S-adenosyl-L-methionine-dependent methyltransferases"/>
    <property type="match status" value="1"/>
</dbReference>
<dbReference type="Gene3D" id="1.10.10.10">
    <property type="entry name" value="Winged helix-like DNA-binding domain superfamily/Winged helix DNA-binding domain"/>
    <property type="match status" value="1"/>
</dbReference>
<evidence type="ECO:0000256" key="1">
    <source>
        <dbReference type="ARBA" id="ARBA00022603"/>
    </source>
</evidence>
<comment type="caution">
    <text evidence="6">The sequence shown here is derived from an EMBL/GenBank/DDBJ whole genome shotgun (WGS) entry which is preliminary data.</text>
</comment>
<dbReference type="PANTHER" id="PTHR43712:SF2">
    <property type="entry name" value="O-METHYLTRANSFERASE CICE"/>
    <property type="match status" value="1"/>
</dbReference>
<proteinExistence type="predicted"/>
<dbReference type="Gene3D" id="3.40.50.150">
    <property type="entry name" value="Vaccinia Virus protein VP39"/>
    <property type="match status" value="1"/>
</dbReference>
<feature type="domain" description="BVU-1015-like N-terminal dimerisation-like" evidence="5">
    <location>
        <begin position="18"/>
        <end position="85"/>
    </location>
</feature>
<feature type="domain" description="O-methyltransferase C-terminal" evidence="4">
    <location>
        <begin position="179"/>
        <end position="319"/>
    </location>
</feature>
<dbReference type="PIRSF" id="PIRSF005739">
    <property type="entry name" value="O-mtase"/>
    <property type="match status" value="1"/>
</dbReference>
<dbReference type="GO" id="GO:0032259">
    <property type="term" value="P:methylation"/>
    <property type="evidence" value="ECO:0007669"/>
    <property type="project" value="UniProtKB-KW"/>
</dbReference>
<dbReference type="RefSeq" id="WP_045465766.1">
    <property type="nucleotide sequence ID" value="NZ_BBLT01000007.1"/>
</dbReference>
<sequence length="357" mass="40313">MNFFKTDSKRAIEAISEAQKIAFAPVIFQAVRCLRELGILEYVSKKGQAGAKLEDIAADLDLSVYGARVLLEAGLGIGVLYQKEDDSYIITKVGHFILYDEITNVNFNFIQDVCYQGLNELKDSIKNGKPEGLKVFGNWPTIYEGLSKLPSKAKTSWFEFDHYYSDQAFDTVLPYIFKHKPAHIYDIGGNTGKFSLKCVKYDKDVKMTIIDLPGQLAMAQENITKEGYSDRIKGHHVNLLDASQSLPKGADAVWMSQFLDCFSEEEIISILKRCVDAIDDNGAVYILETYWDRQKFEASAFSLQMTSLYFTAMANGNSQMYHSKNLIQCVHAAGLYVEEDIDNIGVSHTLFRCKKRK</sequence>
<dbReference type="InterPro" id="IPR001077">
    <property type="entry name" value="COMT_C"/>
</dbReference>
<dbReference type="EMBL" id="BBLT01000007">
    <property type="protein sequence ID" value="GAL86217.1"/>
    <property type="molecule type" value="Genomic_DNA"/>
</dbReference>
<reference evidence="6 7" key="1">
    <citation type="submission" date="2014-09" db="EMBL/GenBank/DDBJ databases">
        <title>Sporocytophaga myxococcoides PG-01 genome sequencing.</title>
        <authorList>
            <person name="Liu L."/>
            <person name="Gao P.J."/>
            <person name="Chen G.J."/>
            <person name="Wang L.S."/>
        </authorList>
    </citation>
    <scope>NUCLEOTIDE SEQUENCE [LARGE SCALE GENOMIC DNA]</scope>
    <source>
        <strain evidence="6 7">PG-01</strain>
    </source>
</reference>
<dbReference type="Pfam" id="PF00891">
    <property type="entry name" value="Methyltransf_2"/>
    <property type="match status" value="1"/>
</dbReference>
<protein>
    <submittedName>
        <fullName evidence="6">O-methyltransferase</fullName>
    </submittedName>
</protein>
<dbReference type="Pfam" id="PF21212">
    <property type="entry name" value="Dimerisation2-like_dom"/>
    <property type="match status" value="1"/>
</dbReference>
<dbReference type="InterPro" id="IPR049480">
    <property type="entry name" value="BVU_1015-like_N"/>
</dbReference>
<dbReference type="Proteomes" id="UP000030185">
    <property type="component" value="Unassembled WGS sequence"/>
</dbReference>
<dbReference type="InterPro" id="IPR029063">
    <property type="entry name" value="SAM-dependent_MTases_sf"/>
</dbReference>
<dbReference type="AlphaFoldDB" id="A0A098LIA8"/>
<organism evidence="6 7">
    <name type="scientific">Sporocytophaga myxococcoides</name>
    <dbReference type="NCBI Taxonomy" id="153721"/>
    <lineage>
        <taxon>Bacteria</taxon>
        <taxon>Pseudomonadati</taxon>
        <taxon>Bacteroidota</taxon>
        <taxon>Cytophagia</taxon>
        <taxon>Cytophagales</taxon>
        <taxon>Cytophagaceae</taxon>
        <taxon>Sporocytophaga</taxon>
    </lineage>
</organism>
<evidence type="ECO:0000313" key="6">
    <source>
        <dbReference type="EMBL" id="GAL86217.1"/>
    </source>
</evidence>
<keyword evidence="3" id="KW-0949">S-adenosyl-L-methionine</keyword>
<evidence type="ECO:0000256" key="2">
    <source>
        <dbReference type="ARBA" id="ARBA00022679"/>
    </source>
</evidence>
<dbReference type="eggNOG" id="COG2226">
    <property type="taxonomic scope" value="Bacteria"/>
</dbReference>
<dbReference type="InterPro" id="IPR036388">
    <property type="entry name" value="WH-like_DNA-bd_sf"/>
</dbReference>
<keyword evidence="2 6" id="KW-0808">Transferase</keyword>
<dbReference type="OrthoDB" id="9805418at2"/>
<gene>
    <name evidence="6" type="ORF">MYP_3446</name>
</gene>
<evidence type="ECO:0000259" key="5">
    <source>
        <dbReference type="Pfam" id="PF21212"/>
    </source>
</evidence>
<dbReference type="PANTHER" id="PTHR43712">
    <property type="entry name" value="PUTATIVE (AFU_ORTHOLOGUE AFUA_4G14580)-RELATED"/>
    <property type="match status" value="1"/>
</dbReference>
<dbReference type="SUPFAM" id="SSF46785">
    <property type="entry name" value="Winged helix' DNA-binding domain"/>
    <property type="match status" value="1"/>
</dbReference>
<evidence type="ECO:0000256" key="3">
    <source>
        <dbReference type="ARBA" id="ARBA00022691"/>
    </source>
</evidence>
<dbReference type="PROSITE" id="PS51683">
    <property type="entry name" value="SAM_OMT_II"/>
    <property type="match status" value="1"/>
</dbReference>
<keyword evidence="7" id="KW-1185">Reference proteome</keyword>
<keyword evidence="1 6" id="KW-0489">Methyltransferase</keyword>
<dbReference type="Gene3D" id="1.20.58.1390">
    <property type="match status" value="1"/>
</dbReference>
<dbReference type="GO" id="GO:0008171">
    <property type="term" value="F:O-methyltransferase activity"/>
    <property type="evidence" value="ECO:0007669"/>
    <property type="project" value="InterPro"/>
</dbReference>
<name>A0A098LIA8_9BACT</name>
<evidence type="ECO:0000259" key="4">
    <source>
        <dbReference type="Pfam" id="PF00891"/>
    </source>
</evidence>
<dbReference type="STRING" id="153721.MYP_3446"/>
<dbReference type="InterPro" id="IPR016461">
    <property type="entry name" value="COMT-like"/>
</dbReference>
<dbReference type="InterPro" id="IPR036390">
    <property type="entry name" value="WH_DNA-bd_sf"/>
</dbReference>
<evidence type="ECO:0000313" key="7">
    <source>
        <dbReference type="Proteomes" id="UP000030185"/>
    </source>
</evidence>
<accession>A0A098LIA8</accession>